<comment type="caution">
    <text evidence="1">The sequence shown here is derived from an EMBL/GenBank/DDBJ whole genome shotgun (WGS) entry which is preliminary data.</text>
</comment>
<organism evidence="1 2">
    <name type="scientific">Macroventuria anomochaeta</name>
    <dbReference type="NCBI Taxonomy" id="301207"/>
    <lineage>
        <taxon>Eukaryota</taxon>
        <taxon>Fungi</taxon>
        <taxon>Dikarya</taxon>
        <taxon>Ascomycota</taxon>
        <taxon>Pezizomycotina</taxon>
        <taxon>Dothideomycetes</taxon>
        <taxon>Pleosporomycetidae</taxon>
        <taxon>Pleosporales</taxon>
        <taxon>Pleosporineae</taxon>
        <taxon>Didymellaceae</taxon>
        <taxon>Macroventuria</taxon>
    </lineage>
</organism>
<name>A0ACB6RP53_9PLEO</name>
<keyword evidence="2" id="KW-1185">Reference proteome</keyword>
<reference evidence="1" key="1">
    <citation type="journal article" date="2020" name="Stud. Mycol.">
        <title>101 Dothideomycetes genomes: a test case for predicting lifestyles and emergence of pathogens.</title>
        <authorList>
            <person name="Haridas S."/>
            <person name="Albert R."/>
            <person name="Binder M."/>
            <person name="Bloem J."/>
            <person name="Labutti K."/>
            <person name="Salamov A."/>
            <person name="Andreopoulos B."/>
            <person name="Baker S."/>
            <person name="Barry K."/>
            <person name="Bills G."/>
            <person name="Bluhm B."/>
            <person name="Cannon C."/>
            <person name="Castanera R."/>
            <person name="Culley D."/>
            <person name="Daum C."/>
            <person name="Ezra D."/>
            <person name="Gonzalez J."/>
            <person name="Henrissat B."/>
            <person name="Kuo A."/>
            <person name="Liang C."/>
            <person name="Lipzen A."/>
            <person name="Lutzoni F."/>
            <person name="Magnuson J."/>
            <person name="Mondo S."/>
            <person name="Nolan M."/>
            <person name="Ohm R."/>
            <person name="Pangilinan J."/>
            <person name="Park H.-J."/>
            <person name="Ramirez L."/>
            <person name="Alfaro M."/>
            <person name="Sun H."/>
            <person name="Tritt A."/>
            <person name="Yoshinaga Y."/>
            <person name="Zwiers L.-H."/>
            <person name="Turgeon B."/>
            <person name="Goodwin S."/>
            <person name="Spatafora J."/>
            <person name="Crous P."/>
            <person name="Grigoriev I."/>
        </authorList>
    </citation>
    <scope>NUCLEOTIDE SEQUENCE</scope>
    <source>
        <strain evidence="1">CBS 525.71</strain>
    </source>
</reference>
<dbReference type="EMBL" id="MU006740">
    <property type="protein sequence ID" value="KAF2622934.1"/>
    <property type="molecule type" value="Genomic_DNA"/>
</dbReference>
<evidence type="ECO:0000313" key="1">
    <source>
        <dbReference type="EMBL" id="KAF2622934.1"/>
    </source>
</evidence>
<protein>
    <submittedName>
        <fullName evidence="1">Uncharacterized protein</fullName>
    </submittedName>
</protein>
<proteinExistence type="predicted"/>
<gene>
    <name evidence="1" type="ORF">BU25DRAFT_414704</name>
</gene>
<evidence type="ECO:0000313" key="2">
    <source>
        <dbReference type="Proteomes" id="UP000799754"/>
    </source>
</evidence>
<accession>A0ACB6RP53</accession>
<sequence>MIALVTTALLAASATAQLTTAMWGFSVPKFANETYTGSVVDFSVNRTTVAYTADSMTSTKTVTIGGVTYVGYTATPTVIGHTSAAFVVTCSRANQDVSATCLQSQIGAESKMSAYCQSFSSVVAQTTHEAPEWCTNSAAFSEEARSPMTISEAAMATYALVLTGGLEKLSATATSSEVEDAGQTRESTSTPTRSAAATAIGAAALFKVPALAAAGAAVAWFL</sequence>
<dbReference type="Proteomes" id="UP000799754">
    <property type="component" value="Unassembled WGS sequence"/>
</dbReference>